<keyword evidence="2" id="KW-1185">Reference proteome</keyword>
<evidence type="ECO:0000313" key="2">
    <source>
        <dbReference type="Proteomes" id="UP000261905"/>
    </source>
</evidence>
<sequence length="93" mass="10388">MSREEMKKVLVVGKIIDGHMTNNEGAILMGMSIRQIIRLKNKYKAEGAQGIAHKNRGRKPIHALSEETKDRAAALYESKYHGSNSGHFAELLL</sequence>
<comment type="caution">
    <text evidence="1">The sequence shown here is derived from an EMBL/GenBank/DDBJ whole genome shotgun (WGS) entry which is preliminary data.</text>
</comment>
<dbReference type="OrthoDB" id="9794201at2"/>
<dbReference type="Pfam" id="PF13551">
    <property type="entry name" value="HTH_29"/>
    <property type="match status" value="1"/>
</dbReference>
<dbReference type="AlphaFoldDB" id="A0A371PH45"/>
<evidence type="ECO:0000313" key="1">
    <source>
        <dbReference type="EMBL" id="REK75550.1"/>
    </source>
</evidence>
<protein>
    <submittedName>
        <fullName evidence="1">Helix-turn-helix domain-containing protein</fullName>
    </submittedName>
</protein>
<dbReference type="Proteomes" id="UP000261905">
    <property type="component" value="Unassembled WGS sequence"/>
</dbReference>
<accession>A0A371PH45</accession>
<dbReference type="RefSeq" id="WP_116041900.1">
    <property type="nucleotide sequence ID" value="NZ_QUBQ01000001.1"/>
</dbReference>
<name>A0A371PH45_9BACL</name>
<gene>
    <name evidence="1" type="ORF">DX130_00180</name>
</gene>
<dbReference type="EMBL" id="QUBQ01000001">
    <property type="protein sequence ID" value="REK75550.1"/>
    <property type="molecule type" value="Genomic_DNA"/>
</dbReference>
<organism evidence="1 2">
    <name type="scientific">Paenibacillus paeoniae</name>
    <dbReference type="NCBI Taxonomy" id="2292705"/>
    <lineage>
        <taxon>Bacteria</taxon>
        <taxon>Bacillati</taxon>
        <taxon>Bacillota</taxon>
        <taxon>Bacilli</taxon>
        <taxon>Bacillales</taxon>
        <taxon>Paenibacillaceae</taxon>
        <taxon>Paenibacillus</taxon>
    </lineage>
</organism>
<proteinExistence type="predicted"/>
<reference evidence="1 2" key="1">
    <citation type="submission" date="2018-08" db="EMBL/GenBank/DDBJ databases">
        <title>Paenibacillus sp. M4BSY-1, whole genome shotgun sequence.</title>
        <authorList>
            <person name="Tuo L."/>
        </authorList>
    </citation>
    <scope>NUCLEOTIDE SEQUENCE [LARGE SCALE GENOMIC DNA]</scope>
    <source>
        <strain evidence="1 2">M4BSY-1</strain>
    </source>
</reference>